<evidence type="ECO:0000313" key="4">
    <source>
        <dbReference type="Proteomes" id="UP000238176"/>
    </source>
</evidence>
<keyword evidence="2" id="KW-0472">Membrane</keyword>
<sequence>MADEAIGREIRQLREDTKNGLAKIEAGLEKLLPREVYVANHASLVRRVEVVERDLERLEAERDHDLERAAEQRKNDAEKAQAERVASRRWAITAIVVPAVSLVVSIILAVTT</sequence>
<dbReference type="AlphaFoldDB" id="A0A2T0UEX2"/>
<feature type="region of interest" description="Disordered" evidence="1">
    <location>
        <begin position="63"/>
        <end position="84"/>
    </location>
</feature>
<dbReference type="OrthoDB" id="4304933at2"/>
<protein>
    <submittedName>
        <fullName evidence="3">Uncharacterized protein</fullName>
    </submittedName>
</protein>
<evidence type="ECO:0000256" key="2">
    <source>
        <dbReference type="SAM" id="Phobius"/>
    </source>
</evidence>
<gene>
    <name evidence="3" type="ORF">B0I28_10973</name>
</gene>
<dbReference type="RefSeq" id="WP_106365853.1">
    <property type="nucleotide sequence ID" value="NZ_PVTJ01000009.1"/>
</dbReference>
<name>A0A2T0UEX2_9ACTN</name>
<organism evidence="3 4">
    <name type="scientific">Glycomyces artemisiae</name>
    <dbReference type="NCBI Taxonomy" id="1076443"/>
    <lineage>
        <taxon>Bacteria</taxon>
        <taxon>Bacillati</taxon>
        <taxon>Actinomycetota</taxon>
        <taxon>Actinomycetes</taxon>
        <taxon>Glycomycetales</taxon>
        <taxon>Glycomycetaceae</taxon>
        <taxon>Glycomyces</taxon>
    </lineage>
</organism>
<comment type="caution">
    <text evidence="3">The sequence shown here is derived from an EMBL/GenBank/DDBJ whole genome shotgun (WGS) entry which is preliminary data.</text>
</comment>
<dbReference type="Proteomes" id="UP000238176">
    <property type="component" value="Unassembled WGS sequence"/>
</dbReference>
<proteinExistence type="predicted"/>
<dbReference type="EMBL" id="PVTJ01000009">
    <property type="protein sequence ID" value="PRY56424.1"/>
    <property type="molecule type" value="Genomic_DNA"/>
</dbReference>
<feature type="transmembrane region" description="Helical" evidence="2">
    <location>
        <begin position="90"/>
        <end position="110"/>
    </location>
</feature>
<evidence type="ECO:0000313" key="3">
    <source>
        <dbReference type="EMBL" id="PRY56424.1"/>
    </source>
</evidence>
<keyword evidence="2" id="KW-1133">Transmembrane helix</keyword>
<accession>A0A2T0UEX2</accession>
<keyword evidence="4" id="KW-1185">Reference proteome</keyword>
<evidence type="ECO:0000256" key="1">
    <source>
        <dbReference type="SAM" id="MobiDB-lite"/>
    </source>
</evidence>
<keyword evidence="2" id="KW-0812">Transmembrane</keyword>
<reference evidence="3 4" key="1">
    <citation type="submission" date="2018-03" db="EMBL/GenBank/DDBJ databases">
        <title>Genomic Encyclopedia of Type Strains, Phase III (KMG-III): the genomes of soil and plant-associated and newly described type strains.</title>
        <authorList>
            <person name="Whitman W."/>
        </authorList>
    </citation>
    <scope>NUCLEOTIDE SEQUENCE [LARGE SCALE GENOMIC DNA]</scope>
    <source>
        <strain evidence="3 4">CGMCC 4.7067</strain>
    </source>
</reference>